<proteinExistence type="predicted"/>
<keyword evidence="3" id="KW-1185">Reference proteome</keyword>
<feature type="compositionally biased region" description="Basic residues" evidence="1">
    <location>
        <begin position="85"/>
        <end position="97"/>
    </location>
</feature>
<gene>
    <name evidence="2" type="ORF">PENNAL_c0103G05321</name>
</gene>
<evidence type="ECO:0000313" key="2">
    <source>
        <dbReference type="EMBL" id="OQE71585.1"/>
    </source>
</evidence>
<dbReference type="EMBL" id="MOOB01000103">
    <property type="protein sequence ID" value="OQE71585.1"/>
    <property type="molecule type" value="Genomic_DNA"/>
</dbReference>
<dbReference type="AlphaFoldDB" id="A0A1V6X958"/>
<protein>
    <submittedName>
        <fullName evidence="2">Uncharacterized protein</fullName>
    </submittedName>
</protein>
<comment type="caution">
    <text evidence="2">The sequence shown here is derived from an EMBL/GenBank/DDBJ whole genome shotgun (WGS) entry which is preliminary data.</text>
</comment>
<evidence type="ECO:0000313" key="3">
    <source>
        <dbReference type="Proteomes" id="UP000191691"/>
    </source>
</evidence>
<organism evidence="2 3">
    <name type="scientific">Penicillium nalgiovense</name>
    <dbReference type="NCBI Taxonomy" id="60175"/>
    <lineage>
        <taxon>Eukaryota</taxon>
        <taxon>Fungi</taxon>
        <taxon>Dikarya</taxon>
        <taxon>Ascomycota</taxon>
        <taxon>Pezizomycotina</taxon>
        <taxon>Eurotiomycetes</taxon>
        <taxon>Eurotiomycetidae</taxon>
        <taxon>Eurotiales</taxon>
        <taxon>Aspergillaceae</taxon>
        <taxon>Penicillium</taxon>
    </lineage>
</organism>
<name>A0A1V6X958_PENNA</name>
<accession>A0A1V6X958</accession>
<feature type="region of interest" description="Disordered" evidence="1">
    <location>
        <begin position="28"/>
        <end position="108"/>
    </location>
</feature>
<feature type="compositionally biased region" description="Basic and acidic residues" evidence="1">
    <location>
        <begin position="98"/>
        <end position="108"/>
    </location>
</feature>
<reference evidence="3" key="1">
    <citation type="journal article" date="2017" name="Nat. Microbiol.">
        <title>Global analysis of biosynthetic gene clusters reveals vast potential of secondary metabolite production in Penicillium species.</title>
        <authorList>
            <person name="Nielsen J.C."/>
            <person name="Grijseels S."/>
            <person name="Prigent S."/>
            <person name="Ji B."/>
            <person name="Dainat J."/>
            <person name="Nielsen K.F."/>
            <person name="Frisvad J.C."/>
            <person name="Workman M."/>
            <person name="Nielsen J."/>
        </authorList>
    </citation>
    <scope>NUCLEOTIDE SEQUENCE [LARGE SCALE GENOMIC DNA]</scope>
    <source>
        <strain evidence="3">IBT 13039</strain>
    </source>
</reference>
<sequence length="123" mass="14214">MTPTARRIRRQRVTSDYDLAPLLCDSSKLPPFKMATDHHTHASRNIRADPPSPPSSRQAKKILRVRIHHRSHGSHVTPLTGRPSKSQKKGTKTNPHQKRADSEREATRLDWIRRLRPMPHRLC</sequence>
<evidence type="ECO:0000256" key="1">
    <source>
        <dbReference type="SAM" id="MobiDB-lite"/>
    </source>
</evidence>
<dbReference type="Proteomes" id="UP000191691">
    <property type="component" value="Unassembled WGS sequence"/>
</dbReference>
<feature type="compositionally biased region" description="Basic residues" evidence="1">
    <location>
        <begin position="58"/>
        <end position="73"/>
    </location>
</feature>